<keyword evidence="10" id="KW-1185">Reference proteome</keyword>
<reference evidence="10" key="1">
    <citation type="submission" date="2016-02" db="EMBL/GenBank/DDBJ databases">
        <title>Comparative genomics of biotechnologically important yeasts.</title>
        <authorList>
            <consortium name="DOE Joint Genome Institute"/>
            <person name="Riley R."/>
            <person name="Haridas S."/>
            <person name="Wolfe K.H."/>
            <person name="Lopes M.R."/>
            <person name="Hittinger C.T."/>
            <person name="Goker M."/>
            <person name="Salamov A."/>
            <person name="Wisecaver J."/>
            <person name="Long T.M."/>
            <person name="Aerts A.L."/>
            <person name="Barry K."/>
            <person name="Choi C."/>
            <person name="Clum A."/>
            <person name="Coughlan A.Y."/>
            <person name="Deshpande S."/>
            <person name="Douglass A.P."/>
            <person name="Hanson S.J."/>
            <person name="Klenk H.-P."/>
            <person name="Labutti K."/>
            <person name="Lapidus A."/>
            <person name="Lindquist E."/>
            <person name="Lipzen A."/>
            <person name="Meier-Kolthoff J.P."/>
            <person name="Ohm R.A."/>
            <person name="Otillar R.P."/>
            <person name="Pangilinan J."/>
            <person name="Peng Y."/>
            <person name="Rokas A."/>
            <person name="Rosa C.A."/>
            <person name="Scheuner C."/>
            <person name="Sibirny A.A."/>
            <person name="Slot J.C."/>
            <person name="Stielow J.B."/>
            <person name="Sun H."/>
            <person name="Kurtzman C.P."/>
            <person name="Blackwell M."/>
            <person name="Jeffries T.W."/>
            <person name="Grigoriev I.V."/>
        </authorList>
    </citation>
    <scope>NUCLEOTIDE SEQUENCE [LARGE SCALE GENOMIC DNA]</scope>
    <source>
        <strain evidence="10">NRRL Y-17796</strain>
    </source>
</reference>
<dbReference type="GO" id="GO:0006515">
    <property type="term" value="P:protein quality control for misfolded or incompletely synthesized proteins"/>
    <property type="evidence" value="ECO:0007669"/>
    <property type="project" value="TreeGrafter"/>
</dbReference>
<dbReference type="InterPro" id="IPR001915">
    <property type="entry name" value="Peptidase_M48"/>
</dbReference>
<dbReference type="InterPro" id="IPR051156">
    <property type="entry name" value="Mito/Outer_Membr_Metalloprot"/>
</dbReference>
<dbReference type="OrthoDB" id="7464992at2759"/>
<organism evidence="9 10">
    <name type="scientific">Tortispora caseinolytica NRRL Y-17796</name>
    <dbReference type="NCBI Taxonomy" id="767744"/>
    <lineage>
        <taxon>Eukaryota</taxon>
        <taxon>Fungi</taxon>
        <taxon>Dikarya</taxon>
        <taxon>Ascomycota</taxon>
        <taxon>Saccharomycotina</taxon>
        <taxon>Trigonopsidomycetes</taxon>
        <taxon>Trigonopsidales</taxon>
        <taxon>Trigonopsidaceae</taxon>
        <taxon>Tortispora</taxon>
    </lineage>
</organism>
<gene>
    <name evidence="9" type="ORF">CANCADRAFT_30535</name>
</gene>
<evidence type="ECO:0000256" key="4">
    <source>
        <dbReference type="ARBA" id="ARBA00022833"/>
    </source>
</evidence>
<dbReference type="CDD" id="cd07331">
    <property type="entry name" value="M48C_Oma1_like"/>
    <property type="match status" value="1"/>
</dbReference>
<keyword evidence="7" id="KW-0812">Transmembrane</keyword>
<evidence type="ECO:0000256" key="2">
    <source>
        <dbReference type="ARBA" id="ARBA00022723"/>
    </source>
</evidence>
<dbReference type="GO" id="GO:0004222">
    <property type="term" value="F:metalloendopeptidase activity"/>
    <property type="evidence" value="ECO:0007669"/>
    <property type="project" value="InterPro"/>
</dbReference>
<protein>
    <recommendedName>
        <fullName evidence="8">Peptidase M48 domain-containing protein</fullName>
    </recommendedName>
</protein>
<feature type="domain" description="Peptidase M48" evidence="8">
    <location>
        <begin position="170"/>
        <end position="328"/>
    </location>
</feature>
<keyword evidence="4 6" id="KW-0862">Zinc</keyword>
<dbReference type="Proteomes" id="UP000095023">
    <property type="component" value="Unassembled WGS sequence"/>
</dbReference>
<keyword evidence="5 6" id="KW-0482">Metalloprotease</keyword>
<keyword evidence="7" id="KW-1133">Transmembrane helix</keyword>
<evidence type="ECO:0000313" key="9">
    <source>
        <dbReference type="EMBL" id="ODV92362.1"/>
    </source>
</evidence>
<comment type="similarity">
    <text evidence="6">Belongs to the peptidase M48 family.</text>
</comment>
<keyword evidence="3 6" id="KW-0378">Hydrolase</keyword>
<dbReference type="AlphaFoldDB" id="A0A1E4TKU9"/>
<evidence type="ECO:0000256" key="5">
    <source>
        <dbReference type="ARBA" id="ARBA00023049"/>
    </source>
</evidence>
<dbReference type="EMBL" id="KV453841">
    <property type="protein sequence ID" value="ODV92362.1"/>
    <property type="molecule type" value="Genomic_DNA"/>
</dbReference>
<evidence type="ECO:0000313" key="10">
    <source>
        <dbReference type="Proteomes" id="UP000095023"/>
    </source>
</evidence>
<proteinExistence type="inferred from homology"/>
<keyword evidence="1 6" id="KW-0645">Protease</keyword>
<sequence length="355" mass="39872">MKIQRCSHISSAALPLRTNSRFVLAGSPRLAACPQATAPSGARTFHRSAQARQSVYRRFGENRYYTLNERRIAFLYSRDVLKWAAYIGGFVGIIAVANLDRAPVTQRLRVILAPSWLDMYLARSAERSTIKSYRNYILPDGHPTVRKVKEIVKRLTKNPPRDLWPDHMRNIDWKVTVINSKDPPNAFVLANGHVFVFTSILPIARNDAGLATVLSHEISHVVARHIAEKTSRVPVSLFISLLAISAGIPNSITNLQNLLFELPSSRAQEAEADAIGLMLMSSACYNPADAPQFWSRMEQAMRQYGLAGSPRFDFLQTHPSDEKRRKALIDLQSQALDRYHMAGCDQYGSFVSSMF</sequence>
<dbReference type="PANTHER" id="PTHR22726:SF1">
    <property type="entry name" value="METALLOENDOPEPTIDASE OMA1, MITOCHONDRIAL"/>
    <property type="match status" value="1"/>
</dbReference>
<keyword evidence="7" id="KW-0472">Membrane</keyword>
<keyword evidence="2" id="KW-0479">Metal-binding</keyword>
<dbReference type="GO" id="GO:0046872">
    <property type="term" value="F:metal ion binding"/>
    <property type="evidence" value="ECO:0007669"/>
    <property type="project" value="UniProtKB-KW"/>
</dbReference>
<evidence type="ECO:0000256" key="3">
    <source>
        <dbReference type="ARBA" id="ARBA00022801"/>
    </source>
</evidence>
<dbReference type="GO" id="GO:0005743">
    <property type="term" value="C:mitochondrial inner membrane"/>
    <property type="evidence" value="ECO:0007669"/>
    <property type="project" value="TreeGrafter"/>
</dbReference>
<dbReference type="Gene3D" id="3.30.2010.10">
    <property type="entry name" value="Metalloproteases ('zincins'), catalytic domain"/>
    <property type="match status" value="1"/>
</dbReference>
<evidence type="ECO:0000259" key="8">
    <source>
        <dbReference type="Pfam" id="PF01435"/>
    </source>
</evidence>
<name>A0A1E4TKU9_9ASCO</name>
<evidence type="ECO:0000256" key="6">
    <source>
        <dbReference type="RuleBase" id="RU003983"/>
    </source>
</evidence>
<dbReference type="GO" id="GO:0034982">
    <property type="term" value="P:mitochondrial protein processing"/>
    <property type="evidence" value="ECO:0007669"/>
    <property type="project" value="TreeGrafter"/>
</dbReference>
<dbReference type="Pfam" id="PF01435">
    <property type="entry name" value="Peptidase_M48"/>
    <property type="match status" value="1"/>
</dbReference>
<accession>A0A1E4TKU9</accession>
<evidence type="ECO:0000256" key="1">
    <source>
        <dbReference type="ARBA" id="ARBA00022670"/>
    </source>
</evidence>
<dbReference type="PANTHER" id="PTHR22726">
    <property type="entry name" value="METALLOENDOPEPTIDASE OMA1"/>
    <property type="match status" value="1"/>
</dbReference>
<comment type="cofactor">
    <cofactor evidence="6">
        <name>Zn(2+)</name>
        <dbReference type="ChEBI" id="CHEBI:29105"/>
    </cofactor>
    <text evidence="6">Binds 1 zinc ion per subunit.</text>
</comment>
<feature type="transmembrane region" description="Helical" evidence="7">
    <location>
        <begin position="80"/>
        <end position="99"/>
    </location>
</feature>
<evidence type="ECO:0000256" key="7">
    <source>
        <dbReference type="SAM" id="Phobius"/>
    </source>
</evidence>